<feature type="transmembrane region" description="Helical" evidence="7">
    <location>
        <begin position="250"/>
        <end position="267"/>
    </location>
</feature>
<dbReference type="EMBL" id="JBHFQA010000005">
    <property type="protein sequence ID" value="KAL2098717.1"/>
    <property type="molecule type" value="Genomic_DNA"/>
</dbReference>
<feature type="transmembrane region" description="Helical" evidence="7">
    <location>
        <begin position="45"/>
        <end position="64"/>
    </location>
</feature>
<dbReference type="Proteomes" id="UP001591681">
    <property type="component" value="Unassembled WGS sequence"/>
</dbReference>
<proteinExistence type="inferred from homology"/>
<dbReference type="InterPro" id="IPR050895">
    <property type="entry name" value="XK-related_scramblase"/>
</dbReference>
<feature type="region of interest" description="Disordered" evidence="8">
    <location>
        <begin position="436"/>
        <end position="474"/>
    </location>
</feature>
<evidence type="ECO:0000256" key="2">
    <source>
        <dbReference type="ARBA" id="ARBA00008789"/>
    </source>
</evidence>
<feature type="compositionally biased region" description="Polar residues" evidence="8">
    <location>
        <begin position="351"/>
        <end position="360"/>
    </location>
</feature>
<dbReference type="PANTHER" id="PTHR16024:SF15">
    <property type="entry name" value="XK-RELATED PROTEIN 5"/>
    <property type="match status" value="1"/>
</dbReference>
<accession>A0ABD1KI15</accession>
<evidence type="ECO:0000256" key="4">
    <source>
        <dbReference type="ARBA" id="ARBA00022692"/>
    </source>
</evidence>
<feature type="transmembrane region" description="Helical" evidence="7">
    <location>
        <begin position="218"/>
        <end position="238"/>
    </location>
</feature>
<evidence type="ECO:0000256" key="8">
    <source>
        <dbReference type="SAM" id="MobiDB-lite"/>
    </source>
</evidence>
<dbReference type="GO" id="GO:0005886">
    <property type="term" value="C:plasma membrane"/>
    <property type="evidence" value="ECO:0007669"/>
    <property type="project" value="UniProtKB-SubCell"/>
</dbReference>
<comment type="similarity">
    <text evidence="2 7">Belongs to the XK family.</text>
</comment>
<evidence type="ECO:0000256" key="5">
    <source>
        <dbReference type="ARBA" id="ARBA00022989"/>
    </source>
</evidence>
<name>A0ABD1KI15_9TELE</name>
<keyword evidence="3" id="KW-1003">Cell membrane</keyword>
<feature type="compositionally biased region" description="Basic residues" evidence="8">
    <location>
        <begin position="615"/>
        <end position="624"/>
    </location>
</feature>
<dbReference type="InterPro" id="IPR018629">
    <property type="entry name" value="XK-rel"/>
</dbReference>
<evidence type="ECO:0000313" key="9">
    <source>
        <dbReference type="EMBL" id="KAL2098717.1"/>
    </source>
</evidence>
<feature type="region of interest" description="Disordered" evidence="8">
    <location>
        <begin position="490"/>
        <end position="526"/>
    </location>
</feature>
<evidence type="ECO:0000256" key="6">
    <source>
        <dbReference type="ARBA" id="ARBA00023136"/>
    </source>
</evidence>
<keyword evidence="4 7" id="KW-0812">Transmembrane</keyword>
<sequence>MQCERRRWTMRCQICLFIFTAFIVLLERAALIFSSVNFFLIGQTLWAWLTLCLMLPGSVVQVLSFRWSMSDAKNGLLSQIFTHVLHMGIFTSRLWRCVRGLWRHHQDKGVGMGALVMQQAEVAALRLLEALLVSVPQTLLHTYILFSADEGLLSPVPLSCGLCLLSLSWALVLYSWSSSLLRPGHVPMPPAAVLCQLVWRASMLGARITSLVFFARVFTWWLCGVIGFHWLVASFWLVSQQTDICRSPGLWRLFNCTMGAVHVFLFLNVKDGPCRFRMAVFYVVMLLENFALLMTASDILAEASWASLCIPTAVLCSFLIGVISVTVYYRFLHPKSTEILQSLHQSQRTQASLEQGSSLGEKSGPERSVHKHGTFSITGYAHTLEQSGQSEARVEEPSRIHKHHHWLLICLAVKTGDWNKVNLVYGPEGLAALLDVEEGNPKGPDEHREVESAPEHDNGEQPLGPQSAQKHDNAEQLLDKKESQYVTISTSVPQSYPMEDDGEATGNDLEFSGSGTKRECPEGRSSLEESVEVDCDMDDSDTTIYFSADPTTPHCAGHVPVVKDANLEAMAQLSPVANQQPPQWRTKEFLSREPCFTSTPKHGLQAKEPNEPRPARIRRQVQFK</sequence>
<feature type="transmembrane region" description="Helical" evidence="7">
    <location>
        <begin position="305"/>
        <end position="329"/>
    </location>
</feature>
<comment type="caution">
    <text evidence="9">The sequence shown here is derived from an EMBL/GenBank/DDBJ whole genome shotgun (WGS) entry which is preliminary data.</text>
</comment>
<organism evidence="9 10">
    <name type="scientific">Coilia grayii</name>
    <name type="common">Gray's grenadier anchovy</name>
    <dbReference type="NCBI Taxonomy" id="363190"/>
    <lineage>
        <taxon>Eukaryota</taxon>
        <taxon>Metazoa</taxon>
        <taxon>Chordata</taxon>
        <taxon>Craniata</taxon>
        <taxon>Vertebrata</taxon>
        <taxon>Euteleostomi</taxon>
        <taxon>Actinopterygii</taxon>
        <taxon>Neopterygii</taxon>
        <taxon>Teleostei</taxon>
        <taxon>Clupei</taxon>
        <taxon>Clupeiformes</taxon>
        <taxon>Clupeoidei</taxon>
        <taxon>Engraulidae</taxon>
        <taxon>Coilinae</taxon>
        <taxon>Coilia</taxon>
    </lineage>
</organism>
<feature type="transmembrane region" description="Helical" evidence="7">
    <location>
        <begin position="279"/>
        <end position="299"/>
    </location>
</feature>
<evidence type="ECO:0000256" key="7">
    <source>
        <dbReference type="RuleBase" id="RU910716"/>
    </source>
</evidence>
<keyword evidence="6 7" id="KW-0472">Membrane</keyword>
<comment type="subcellular location">
    <subcellularLocation>
        <location evidence="1">Cell membrane</location>
        <topology evidence="1">Multi-pass membrane protein</topology>
    </subcellularLocation>
    <subcellularLocation>
        <location evidence="7">Membrane</location>
        <topology evidence="7">Multi-pass membrane protein</topology>
    </subcellularLocation>
</comment>
<feature type="compositionally biased region" description="Basic and acidic residues" evidence="8">
    <location>
        <begin position="439"/>
        <end position="459"/>
    </location>
</feature>
<reference evidence="9 10" key="1">
    <citation type="submission" date="2024-09" db="EMBL/GenBank/DDBJ databases">
        <title>A chromosome-level genome assembly of Gray's grenadier anchovy, Coilia grayii.</title>
        <authorList>
            <person name="Fu Z."/>
        </authorList>
    </citation>
    <scope>NUCLEOTIDE SEQUENCE [LARGE SCALE GENOMIC DNA]</scope>
    <source>
        <strain evidence="9">G4</strain>
        <tissue evidence="9">Muscle</tissue>
    </source>
</reference>
<dbReference type="AlphaFoldDB" id="A0ABD1KI15"/>
<keyword evidence="10" id="KW-1185">Reference proteome</keyword>
<feature type="region of interest" description="Disordered" evidence="8">
    <location>
        <begin position="595"/>
        <end position="624"/>
    </location>
</feature>
<dbReference type="Pfam" id="PF09815">
    <property type="entry name" value="XK-related"/>
    <property type="match status" value="1"/>
</dbReference>
<gene>
    <name evidence="9" type="ORF">ACEWY4_005197</name>
</gene>
<feature type="compositionally biased region" description="Basic and acidic residues" evidence="8">
    <location>
        <begin position="516"/>
        <end position="526"/>
    </location>
</feature>
<feature type="region of interest" description="Disordered" evidence="8">
    <location>
        <begin position="351"/>
        <end position="371"/>
    </location>
</feature>
<keyword evidence="5 7" id="KW-1133">Transmembrane helix</keyword>
<evidence type="ECO:0000313" key="10">
    <source>
        <dbReference type="Proteomes" id="UP001591681"/>
    </source>
</evidence>
<dbReference type="PANTHER" id="PTHR16024">
    <property type="entry name" value="XK-RELATED PROTEIN"/>
    <property type="match status" value="1"/>
</dbReference>
<evidence type="ECO:0000256" key="3">
    <source>
        <dbReference type="ARBA" id="ARBA00022475"/>
    </source>
</evidence>
<evidence type="ECO:0000256" key="1">
    <source>
        <dbReference type="ARBA" id="ARBA00004651"/>
    </source>
</evidence>
<protein>
    <recommendedName>
        <fullName evidence="7">XK-related protein</fullName>
    </recommendedName>
</protein>